<proteinExistence type="predicted"/>
<organism evidence="2 3">
    <name type="scientific">Helicocarpus griseus UAMH5409</name>
    <dbReference type="NCBI Taxonomy" id="1447875"/>
    <lineage>
        <taxon>Eukaryota</taxon>
        <taxon>Fungi</taxon>
        <taxon>Dikarya</taxon>
        <taxon>Ascomycota</taxon>
        <taxon>Pezizomycotina</taxon>
        <taxon>Eurotiomycetes</taxon>
        <taxon>Eurotiomycetidae</taxon>
        <taxon>Onygenales</taxon>
        <taxon>Ajellomycetaceae</taxon>
        <taxon>Helicocarpus</taxon>
    </lineage>
</organism>
<dbReference type="InterPro" id="IPR000387">
    <property type="entry name" value="Tyr_Pase_dom"/>
</dbReference>
<dbReference type="GO" id="GO:0004721">
    <property type="term" value="F:phosphoprotein phosphatase activity"/>
    <property type="evidence" value="ECO:0007669"/>
    <property type="project" value="InterPro"/>
</dbReference>
<evidence type="ECO:0000313" key="3">
    <source>
        <dbReference type="Proteomes" id="UP000223968"/>
    </source>
</evidence>
<gene>
    <name evidence="2" type="ORF">AJ79_09820</name>
</gene>
<dbReference type="Pfam" id="PF13350">
    <property type="entry name" value="Y_phosphatase3"/>
    <property type="match status" value="1"/>
</dbReference>
<dbReference type="PANTHER" id="PTHR31126">
    <property type="entry name" value="TYROSINE-PROTEIN PHOSPHATASE"/>
    <property type="match status" value="1"/>
</dbReference>
<dbReference type="EMBL" id="PDNB01000305">
    <property type="protein sequence ID" value="PGG95910.1"/>
    <property type="molecule type" value="Genomic_DNA"/>
</dbReference>
<dbReference type="Gene3D" id="3.90.190.10">
    <property type="entry name" value="Protein tyrosine phosphatase superfamily"/>
    <property type="match status" value="1"/>
</dbReference>
<dbReference type="InterPro" id="IPR026893">
    <property type="entry name" value="Tyr/Ser_Pase_IphP-type"/>
</dbReference>
<keyword evidence="3" id="KW-1185">Reference proteome</keyword>
<name>A0A2B7WHE7_9EURO</name>
<dbReference type="SUPFAM" id="SSF52799">
    <property type="entry name" value="(Phosphotyrosine protein) phosphatases II"/>
    <property type="match status" value="1"/>
</dbReference>
<feature type="domain" description="Tyrosine specific protein phosphatases" evidence="1">
    <location>
        <begin position="142"/>
        <end position="175"/>
    </location>
</feature>
<sequence>MASPPGHPFVQVEGVNNFRSVGGYPITPSSDARFTRDNFIYRSADPCYITPEGRSKIRSLGITTVFDLRSQPEVDKQLAKDPSSGVPIADGVIRRFTPVFSREDWGPEASAVRHNLYADASGASGYVDVYADILENGGAAFREILLHVRDRPGDALLCHCSAGKDRTGVAIAILLKLAGCEDECISKEYELTEVGLASRKEFIIEYLIKQPELEGDRAKAEKIAGAKYENMLGTLQMMEQKYGGVEGYVKAYCKLTDKDIATIRRNLVSGDKMIA</sequence>
<dbReference type="InterPro" id="IPR029021">
    <property type="entry name" value="Prot-tyrosine_phosphatase-like"/>
</dbReference>
<dbReference type="OrthoDB" id="449382at2759"/>
<dbReference type="Proteomes" id="UP000223968">
    <property type="component" value="Unassembled WGS sequence"/>
</dbReference>
<reference evidence="2 3" key="1">
    <citation type="submission" date="2017-10" db="EMBL/GenBank/DDBJ databases">
        <title>Comparative genomics in systemic dimorphic fungi from Ajellomycetaceae.</title>
        <authorList>
            <person name="Munoz J.F."/>
            <person name="Mcewen J.G."/>
            <person name="Clay O.K."/>
            <person name="Cuomo C.A."/>
        </authorList>
    </citation>
    <scope>NUCLEOTIDE SEQUENCE [LARGE SCALE GENOMIC DNA]</scope>
    <source>
        <strain evidence="2 3">UAMH5409</strain>
    </source>
</reference>
<protein>
    <recommendedName>
        <fullName evidence="1">Tyrosine specific protein phosphatases domain-containing protein</fullName>
    </recommendedName>
</protein>
<dbReference type="PANTHER" id="PTHR31126:SF1">
    <property type="entry name" value="TYROSINE SPECIFIC PROTEIN PHOSPHATASES DOMAIN-CONTAINING PROTEIN"/>
    <property type="match status" value="1"/>
</dbReference>
<dbReference type="PROSITE" id="PS50056">
    <property type="entry name" value="TYR_PHOSPHATASE_2"/>
    <property type="match status" value="1"/>
</dbReference>
<evidence type="ECO:0000313" key="2">
    <source>
        <dbReference type="EMBL" id="PGG95910.1"/>
    </source>
</evidence>
<accession>A0A2B7WHE7</accession>
<dbReference type="STRING" id="1447875.A0A2B7WHE7"/>
<dbReference type="AlphaFoldDB" id="A0A2B7WHE7"/>
<evidence type="ECO:0000259" key="1">
    <source>
        <dbReference type="PROSITE" id="PS50056"/>
    </source>
</evidence>
<comment type="caution">
    <text evidence="2">The sequence shown here is derived from an EMBL/GenBank/DDBJ whole genome shotgun (WGS) entry which is preliminary data.</text>
</comment>